<name>A0A977PUX1_9CYAN</name>
<evidence type="ECO:0000313" key="1">
    <source>
        <dbReference type="EMBL" id="UXE59080.1"/>
    </source>
</evidence>
<organism evidence="1">
    <name type="scientific">Woronichinia naegeliana WA131</name>
    <dbReference type="NCBI Taxonomy" id="2824559"/>
    <lineage>
        <taxon>Bacteria</taxon>
        <taxon>Bacillati</taxon>
        <taxon>Cyanobacteriota</taxon>
        <taxon>Cyanophyceae</taxon>
        <taxon>Synechococcales</taxon>
        <taxon>Coelosphaeriaceae</taxon>
        <taxon>Woronichinia</taxon>
    </lineage>
</organism>
<accession>A0A977PUX1</accession>
<proteinExistence type="predicted"/>
<dbReference type="Proteomes" id="UP001065613">
    <property type="component" value="Chromosome"/>
</dbReference>
<reference evidence="1" key="1">
    <citation type="submission" date="2021-04" db="EMBL/GenBank/DDBJ databases">
        <title>Genome sequence of Woronichinia naegeliana from Washington state freshwater lake bloom.</title>
        <authorList>
            <person name="Dreher T.W."/>
        </authorList>
    </citation>
    <scope>NUCLEOTIDE SEQUENCE</scope>
    <source>
        <strain evidence="1">WA131</strain>
    </source>
</reference>
<dbReference type="EMBL" id="CP073041">
    <property type="protein sequence ID" value="UXE59080.1"/>
    <property type="molecule type" value="Genomic_DNA"/>
</dbReference>
<dbReference type="AlphaFoldDB" id="A0A977PUX1"/>
<gene>
    <name evidence="1" type="ORF">KA717_24415</name>
</gene>
<dbReference type="KEGG" id="wna:KA717_24415"/>
<sequence length="84" mass="9359">MKDHEAVTLKAFLVALTTQSEPLTPDLQNQLHLLSENLLANLVKLDAIARQSSDLSAIYKSARQYFDAPSERNKGRLNLVNDPP</sequence>
<protein>
    <submittedName>
        <fullName evidence="1">Uncharacterized protein</fullName>
    </submittedName>
</protein>